<reference evidence="4" key="1">
    <citation type="submission" date="2023-03" db="EMBL/GenBank/DDBJ databases">
        <title>Andean soil-derived lignocellulolytic bacterial consortium as a source of novel taxa and putative plastic-active enzymes.</title>
        <authorList>
            <person name="Diaz-Garcia L."/>
            <person name="Chuvochina M."/>
            <person name="Feuerriegel G."/>
            <person name="Bunk B."/>
            <person name="Sproer C."/>
            <person name="Streit W.R."/>
            <person name="Rodriguez L.M."/>
            <person name="Overmann J."/>
            <person name="Jimenez D.J."/>
        </authorList>
    </citation>
    <scope>NUCLEOTIDE SEQUENCE</scope>
    <source>
        <strain evidence="4">MAG 833</strain>
    </source>
</reference>
<dbReference type="PANTHER" id="PTHR22789:SF0">
    <property type="entry name" value="3-OXO-TETRONATE 4-PHOSPHATE DECARBOXYLASE-RELATED"/>
    <property type="match status" value="1"/>
</dbReference>
<evidence type="ECO:0000256" key="2">
    <source>
        <dbReference type="ARBA" id="ARBA00023239"/>
    </source>
</evidence>
<feature type="domain" description="Class II aldolase/adducin N-terminal" evidence="3">
    <location>
        <begin position="11"/>
        <end position="186"/>
    </location>
</feature>
<dbReference type="Gene3D" id="3.40.225.10">
    <property type="entry name" value="Class II aldolase/adducin N-terminal domain"/>
    <property type="match status" value="1"/>
</dbReference>
<evidence type="ECO:0000259" key="3">
    <source>
        <dbReference type="SMART" id="SM01007"/>
    </source>
</evidence>
<dbReference type="Proteomes" id="UP001213664">
    <property type="component" value="Chromosome"/>
</dbReference>
<organism evidence="4 5">
    <name type="scientific">Candidatus Brevundimonas colombiensis</name>
    <dbReference type="NCBI Taxonomy" id="3121376"/>
    <lineage>
        <taxon>Bacteria</taxon>
        <taxon>Pseudomonadati</taxon>
        <taxon>Pseudomonadota</taxon>
        <taxon>Alphaproteobacteria</taxon>
        <taxon>Caulobacterales</taxon>
        <taxon>Caulobacteraceae</taxon>
        <taxon>Brevundimonas</taxon>
    </lineage>
</organism>
<dbReference type="AlphaFoldDB" id="A0AAJ5WYG5"/>
<dbReference type="GO" id="GO:0046872">
    <property type="term" value="F:metal ion binding"/>
    <property type="evidence" value="ECO:0007669"/>
    <property type="project" value="UniProtKB-KW"/>
</dbReference>
<dbReference type="SUPFAM" id="SSF53639">
    <property type="entry name" value="AraD/HMP-PK domain-like"/>
    <property type="match status" value="1"/>
</dbReference>
<dbReference type="InterPro" id="IPR036409">
    <property type="entry name" value="Aldolase_II/adducin_N_sf"/>
</dbReference>
<proteinExistence type="predicted"/>
<name>A0AAJ5WYG5_9CAUL</name>
<dbReference type="SMART" id="SM01007">
    <property type="entry name" value="Aldolase_II"/>
    <property type="match status" value="1"/>
</dbReference>
<keyword evidence="1" id="KW-0479">Metal-binding</keyword>
<keyword evidence="2" id="KW-0456">Lyase</keyword>
<dbReference type="PANTHER" id="PTHR22789">
    <property type="entry name" value="FUCULOSE PHOSPHATE ALDOLASE"/>
    <property type="match status" value="1"/>
</dbReference>
<dbReference type="GO" id="GO:0019323">
    <property type="term" value="P:pentose catabolic process"/>
    <property type="evidence" value="ECO:0007669"/>
    <property type="project" value="TreeGrafter"/>
</dbReference>
<dbReference type="EMBL" id="CP119326">
    <property type="protein sequence ID" value="WEK40691.1"/>
    <property type="molecule type" value="Genomic_DNA"/>
</dbReference>
<gene>
    <name evidence="4" type="ORF">P0Y50_03515</name>
</gene>
<dbReference type="GO" id="GO:0005829">
    <property type="term" value="C:cytosol"/>
    <property type="evidence" value="ECO:0007669"/>
    <property type="project" value="TreeGrafter"/>
</dbReference>
<dbReference type="InterPro" id="IPR001303">
    <property type="entry name" value="Aldolase_II/adducin_N"/>
</dbReference>
<evidence type="ECO:0000256" key="1">
    <source>
        <dbReference type="ARBA" id="ARBA00022723"/>
    </source>
</evidence>
<dbReference type="InterPro" id="IPR050197">
    <property type="entry name" value="Aldolase_class_II_sugar_metab"/>
</dbReference>
<sequence length="228" mass="24051">MTTENEERLRVGIVAVMQAMDARGLNRGTSGNVSARLGDAMLVSPSGVPSSRMTPEAVVRVEADGSTPAGSLKPSSEWRMHQRLLALRPDCNAVVHCHSRHATILACAHKPIPPAHYMVAVSGGASVPVAPYATFGSEALADAVADTLKGRYAALMANHGQVVVAPGLELALLIAEEIEEQAAVYWGAMALGGPVLLEEAEMGRILDRFRSYGQKGASPHPAQPTKQK</sequence>
<protein>
    <submittedName>
        <fullName evidence="4">Class II aldolase/adducin family protein</fullName>
    </submittedName>
</protein>
<evidence type="ECO:0000313" key="4">
    <source>
        <dbReference type="EMBL" id="WEK40691.1"/>
    </source>
</evidence>
<evidence type="ECO:0000313" key="5">
    <source>
        <dbReference type="Proteomes" id="UP001213664"/>
    </source>
</evidence>
<dbReference type="GO" id="GO:0016832">
    <property type="term" value="F:aldehyde-lyase activity"/>
    <property type="evidence" value="ECO:0007669"/>
    <property type="project" value="TreeGrafter"/>
</dbReference>
<dbReference type="Pfam" id="PF00596">
    <property type="entry name" value="Aldolase_II"/>
    <property type="match status" value="1"/>
</dbReference>
<accession>A0AAJ5WYG5</accession>